<dbReference type="SMART" id="SM00220">
    <property type="entry name" value="S_TKc"/>
    <property type="match status" value="1"/>
</dbReference>
<accession>A0AAW1DAY6</accession>
<proteinExistence type="inferred from homology"/>
<gene>
    <name evidence="8" type="ORF">O3M35_007422</name>
</gene>
<evidence type="ECO:0000259" key="7">
    <source>
        <dbReference type="PROSITE" id="PS50011"/>
    </source>
</evidence>
<keyword evidence="5" id="KW-0723">Serine/threonine-protein kinase</keyword>
<evidence type="ECO:0000256" key="4">
    <source>
        <dbReference type="PROSITE-ProRule" id="PRU10141"/>
    </source>
</evidence>
<feature type="compositionally biased region" description="Basic residues" evidence="6">
    <location>
        <begin position="382"/>
        <end position="391"/>
    </location>
</feature>
<dbReference type="InterPro" id="IPR000719">
    <property type="entry name" value="Prot_kinase_dom"/>
</dbReference>
<keyword evidence="9" id="KW-1185">Reference proteome</keyword>
<dbReference type="EMBL" id="JAPXFL010000004">
    <property type="protein sequence ID" value="KAK9507602.1"/>
    <property type="molecule type" value="Genomic_DNA"/>
</dbReference>
<feature type="binding site" evidence="4">
    <location>
        <position position="70"/>
    </location>
    <ligand>
        <name>ATP</name>
        <dbReference type="ChEBI" id="CHEBI:30616"/>
    </ligand>
</feature>
<feature type="region of interest" description="Disordered" evidence="6">
    <location>
        <begin position="353"/>
        <end position="426"/>
    </location>
</feature>
<evidence type="ECO:0000313" key="8">
    <source>
        <dbReference type="EMBL" id="KAK9507602.1"/>
    </source>
</evidence>
<comment type="similarity">
    <text evidence="5">Belongs to the protein kinase superfamily.</text>
</comment>
<dbReference type="PROSITE" id="PS00107">
    <property type="entry name" value="PROTEIN_KINASE_ATP"/>
    <property type="match status" value="1"/>
</dbReference>
<reference evidence="8 9" key="1">
    <citation type="submission" date="2022-12" db="EMBL/GenBank/DDBJ databases">
        <title>Chromosome-level genome assembly of true bugs.</title>
        <authorList>
            <person name="Ma L."/>
            <person name="Li H."/>
        </authorList>
    </citation>
    <scope>NUCLEOTIDE SEQUENCE [LARGE SCALE GENOMIC DNA]</scope>
    <source>
        <strain evidence="8">Lab_2022b</strain>
    </source>
</reference>
<dbReference type="EC" id="2.7.11.1" evidence="1"/>
<organism evidence="8 9">
    <name type="scientific">Rhynocoris fuscipes</name>
    <dbReference type="NCBI Taxonomy" id="488301"/>
    <lineage>
        <taxon>Eukaryota</taxon>
        <taxon>Metazoa</taxon>
        <taxon>Ecdysozoa</taxon>
        <taxon>Arthropoda</taxon>
        <taxon>Hexapoda</taxon>
        <taxon>Insecta</taxon>
        <taxon>Pterygota</taxon>
        <taxon>Neoptera</taxon>
        <taxon>Paraneoptera</taxon>
        <taxon>Hemiptera</taxon>
        <taxon>Heteroptera</taxon>
        <taxon>Panheteroptera</taxon>
        <taxon>Cimicomorpha</taxon>
        <taxon>Reduviidae</taxon>
        <taxon>Harpactorinae</taxon>
        <taxon>Harpactorini</taxon>
        <taxon>Rhynocoris</taxon>
    </lineage>
</organism>
<dbReference type="InterPro" id="IPR011009">
    <property type="entry name" value="Kinase-like_dom_sf"/>
</dbReference>
<evidence type="ECO:0000313" key="9">
    <source>
        <dbReference type="Proteomes" id="UP001461498"/>
    </source>
</evidence>
<evidence type="ECO:0000256" key="3">
    <source>
        <dbReference type="ARBA" id="ARBA00022840"/>
    </source>
</evidence>
<dbReference type="Gene3D" id="1.10.510.10">
    <property type="entry name" value="Transferase(Phosphotransferase) domain 1"/>
    <property type="match status" value="1"/>
</dbReference>
<dbReference type="Pfam" id="PF00069">
    <property type="entry name" value="Pkinase"/>
    <property type="match status" value="1"/>
</dbReference>
<feature type="compositionally biased region" description="Basic and acidic residues" evidence="6">
    <location>
        <begin position="392"/>
        <end position="402"/>
    </location>
</feature>
<evidence type="ECO:0000256" key="5">
    <source>
        <dbReference type="RuleBase" id="RU000304"/>
    </source>
</evidence>
<keyword evidence="2 4" id="KW-0547">Nucleotide-binding</keyword>
<sequence>MSKPKKELKRPRKANGYRFPDRLPVGEVLKDSAKKEWIIGPPIGKGGFGEIYSAAENNATSTKTYPYAVKIEPHENGPLFMEKNFYIKIAKPEDVETWKKSNNIKILGIPTYYGSGTHTHNEQKYRFMVIERFGQDLSTLFQKTKKFPPPSVYKCALQIIDVLNYIHDKDYTHGDIKGGNLLLGLKKGTGNNIFLVDFGLACKYTTKEFKRDPRKAHNGTLEYTSCDSHEGVPTRRGDLEILGYNLLQWLNSSLPWENVKNKEKVHEMKKEFMSNVSKYMVQHFTNVPKVLCTFMEYISKLKYDESPDYTFCKNLFIKELGKLKVPIGGELIFTNNKTTNNIVMNDMNGISSEEDVTPVKRTRKQTVHSSPDIFQSTPSPRRTPKRAVKNVKKPDTNKKTSWRDAPTIKASNLDNKAGVYRKKRAN</sequence>
<evidence type="ECO:0000256" key="1">
    <source>
        <dbReference type="ARBA" id="ARBA00012513"/>
    </source>
</evidence>
<keyword evidence="5" id="KW-0418">Kinase</keyword>
<dbReference type="InterPro" id="IPR008271">
    <property type="entry name" value="Ser/Thr_kinase_AS"/>
</dbReference>
<dbReference type="AlphaFoldDB" id="A0AAW1DAY6"/>
<evidence type="ECO:0000256" key="6">
    <source>
        <dbReference type="SAM" id="MobiDB-lite"/>
    </source>
</evidence>
<dbReference type="PROSITE" id="PS50011">
    <property type="entry name" value="PROTEIN_KINASE_DOM"/>
    <property type="match status" value="1"/>
</dbReference>
<dbReference type="GO" id="GO:0004674">
    <property type="term" value="F:protein serine/threonine kinase activity"/>
    <property type="evidence" value="ECO:0007669"/>
    <property type="project" value="UniProtKB-KW"/>
</dbReference>
<evidence type="ECO:0000256" key="2">
    <source>
        <dbReference type="ARBA" id="ARBA00022741"/>
    </source>
</evidence>
<feature type="compositionally biased region" description="Polar residues" evidence="6">
    <location>
        <begin position="367"/>
        <end position="380"/>
    </location>
</feature>
<dbReference type="SUPFAM" id="SSF56112">
    <property type="entry name" value="Protein kinase-like (PK-like)"/>
    <property type="match status" value="1"/>
</dbReference>
<comment type="caution">
    <text evidence="8">The sequence shown here is derived from an EMBL/GenBank/DDBJ whole genome shotgun (WGS) entry which is preliminary data.</text>
</comment>
<dbReference type="Proteomes" id="UP001461498">
    <property type="component" value="Unassembled WGS sequence"/>
</dbReference>
<feature type="domain" description="Protein kinase" evidence="7">
    <location>
        <begin position="37"/>
        <end position="396"/>
    </location>
</feature>
<protein>
    <recommendedName>
        <fullName evidence="1">non-specific serine/threonine protein kinase</fullName>
        <ecNumber evidence="1">2.7.11.1</ecNumber>
    </recommendedName>
</protein>
<name>A0AAW1DAY6_9HEMI</name>
<dbReference type="GO" id="GO:0005524">
    <property type="term" value="F:ATP binding"/>
    <property type="evidence" value="ECO:0007669"/>
    <property type="project" value="UniProtKB-UniRule"/>
</dbReference>
<keyword evidence="5" id="KW-0808">Transferase</keyword>
<keyword evidence="3 4" id="KW-0067">ATP-binding</keyword>
<dbReference type="InterPro" id="IPR050235">
    <property type="entry name" value="CK1_Ser-Thr_kinase"/>
</dbReference>
<dbReference type="PANTHER" id="PTHR11909">
    <property type="entry name" value="CASEIN KINASE-RELATED"/>
    <property type="match status" value="1"/>
</dbReference>
<dbReference type="PROSITE" id="PS00108">
    <property type="entry name" value="PROTEIN_KINASE_ST"/>
    <property type="match status" value="1"/>
</dbReference>
<dbReference type="InterPro" id="IPR017441">
    <property type="entry name" value="Protein_kinase_ATP_BS"/>
</dbReference>